<accession>A0A2M6W0X5</accession>
<gene>
    <name evidence="2" type="ORF">COU33_03285</name>
</gene>
<name>A0A2M6W0X5_9BACT</name>
<evidence type="ECO:0000256" key="1">
    <source>
        <dbReference type="SAM" id="Coils"/>
    </source>
</evidence>
<keyword evidence="1" id="KW-0175">Coiled coil</keyword>
<feature type="coiled-coil region" evidence="1">
    <location>
        <begin position="157"/>
        <end position="184"/>
    </location>
</feature>
<comment type="caution">
    <text evidence="2">The sequence shown here is derived from an EMBL/GenBank/DDBJ whole genome shotgun (WGS) entry which is preliminary data.</text>
</comment>
<reference evidence="3" key="1">
    <citation type="submission" date="2017-09" db="EMBL/GenBank/DDBJ databases">
        <title>Depth-based differentiation of microbial function through sediment-hosted aquifers and enrichment of novel symbionts in the deep terrestrial subsurface.</title>
        <authorList>
            <person name="Probst A.J."/>
            <person name="Ladd B."/>
            <person name="Jarett J.K."/>
            <person name="Geller-Mcgrath D.E."/>
            <person name="Sieber C.M.K."/>
            <person name="Emerson J.B."/>
            <person name="Anantharaman K."/>
            <person name="Thomas B.C."/>
            <person name="Malmstrom R."/>
            <person name="Stieglmeier M."/>
            <person name="Klingl A."/>
            <person name="Woyke T."/>
            <person name="Ryan C.M."/>
            <person name="Banfield J.F."/>
        </authorList>
    </citation>
    <scope>NUCLEOTIDE SEQUENCE [LARGE SCALE GENOMIC DNA]</scope>
</reference>
<dbReference type="EMBL" id="PFBZ01000142">
    <property type="protein sequence ID" value="PIT86421.1"/>
    <property type="molecule type" value="Genomic_DNA"/>
</dbReference>
<dbReference type="Proteomes" id="UP000229362">
    <property type="component" value="Unassembled WGS sequence"/>
</dbReference>
<evidence type="ECO:0000313" key="3">
    <source>
        <dbReference type="Proteomes" id="UP000229362"/>
    </source>
</evidence>
<evidence type="ECO:0000313" key="2">
    <source>
        <dbReference type="EMBL" id="PIT86421.1"/>
    </source>
</evidence>
<sequence>MGRDFLQKLESLREHTDMSPRSDWVQKNRAALLSEIQQRVAPETPRSSSVLFSLQRLHAIFVPQRLAAVSRVALVAILSLGMAMGGWMVTVSASSNSLPSDTLRYGVKLATEKTQVIVAAATGDAASEADLHLTFAARRADELKHISGEPAYADKTASRLRESIASAEQNLESIKEKNPEKVNDVAKKITEKTTDIARDLKDAAGSFDEHAVDGAAAVKDVQNAKKAVQDAGIDAVRVLVKSDVLSGDEVKQLLEKKIGEILSDVEEIKQGVNAVTEKVADAEINASSTTISIAPQSLVASSTTVQTTTIAVSSSTEETQTLLTESEASVEKVMSLADTVGKIGESVEKGQGVVQEVKELLNVNDVDGAIEKVKLLNALTAEIEGVLADVGKTIEENKKAQAEMKARLFAEQAIVVEQAVTDSEKK</sequence>
<dbReference type="AlphaFoldDB" id="A0A2M6W0X5"/>
<protein>
    <recommendedName>
        <fullName evidence="4">DUF5667 domain-containing protein</fullName>
    </recommendedName>
</protein>
<organism evidence="2 3">
    <name type="scientific">Candidatus Magasanikbacteria bacterium CG10_big_fil_rev_8_21_14_0_10_43_6</name>
    <dbReference type="NCBI Taxonomy" id="1974650"/>
    <lineage>
        <taxon>Bacteria</taxon>
        <taxon>Candidatus Magasanikiibacteriota</taxon>
    </lineage>
</organism>
<proteinExistence type="predicted"/>
<evidence type="ECO:0008006" key="4">
    <source>
        <dbReference type="Google" id="ProtNLM"/>
    </source>
</evidence>